<evidence type="ECO:0000313" key="1">
    <source>
        <dbReference type="EMBL" id="KIO11051.1"/>
    </source>
</evidence>
<reference evidence="1 2" key="1">
    <citation type="submission" date="2014-04" db="EMBL/GenBank/DDBJ databases">
        <authorList>
            <consortium name="DOE Joint Genome Institute"/>
            <person name="Kuo A."/>
            <person name="Kohler A."/>
            <person name="Costa M.D."/>
            <person name="Nagy L.G."/>
            <person name="Floudas D."/>
            <person name="Copeland A."/>
            <person name="Barry K.W."/>
            <person name="Cichocki N."/>
            <person name="Veneault-Fourrey C."/>
            <person name="LaButti K."/>
            <person name="Lindquist E.A."/>
            <person name="Lipzen A."/>
            <person name="Lundell T."/>
            <person name="Morin E."/>
            <person name="Murat C."/>
            <person name="Sun H."/>
            <person name="Tunlid A."/>
            <person name="Henrissat B."/>
            <person name="Grigoriev I.V."/>
            <person name="Hibbett D.S."/>
            <person name="Martin F."/>
            <person name="Nordberg H.P."/>
            <person name="Cantor M.N."/>
            <person name="Hua S.X."/>
        </authorList>
    </citation>
    <scope>NUCLEOTIDE SEQUENCE [LARGE SCALE GENOMIC DNA]</scope>
    <source>
        <strain evidence="1 2">Marx 270</strain>
    </source>
</reference>
<gene>
    <name evidence="1" type="ORF">M404DRAFT_994727</name>
</gene>
<dbReference type="EMBL" id="KN831950">
    <property type="protein sequence ID" value="KIO11051.1"/>
    <property type="molecule type" value="Genomic_DNA"/>
</dbReference>
<keyword evidence="2" id="KW-1185">Reference proteome</keyword>
<dbReference type="HOGENOM" id="CLU_2224312_0_0_1"/>
<protein>
    <submittedName>
        <fullName evidence="1">Uncharacterized protein</fullName>
    </submittedName>
</protein>
<dbReference type="InParanoid" id="A0A0C3PQ15"/>
<sequence length="106" mass="12061">MATMIEHKPYVILRLVDARNFEEYICRLDSTLDTLRACAEGEDKWSAVAAQRKTSPQETCREATDFASVHSTEMSHRLAVHVCPTHQSIYQSAEWSKVHGTWYAGC</sequence>
<reference evidence="2" key="2">
    <citation type="submission" date="2015-01" db="EMBL/GenBank/DDBJ databases">
        <title>Evolutionary Origins and Diversification of the Mycorrhizal Mutualists.</title>
        <authorList>
            <consortium name="DOE Joint Genome Institute"/>
            <consortium name="Mycorrhizal Genomics Consortium"/>
            <person name="Kohler A."/>
            <person name="Kuo A."/>
            <person name="Nagy L.G."/>
            <person name="Floudas D."/>
            <person name="Copeland A."/>
            <person name="Barry K.W."/>
            <person name="Cichocki N."/>
            <person name="Veneault-Fourrey C."/>
            <person name="LaButti K."/>
            <person name="Lindquist E.A."/>
            <person name="Lipzen A."/>
            <person name="Lundell T."/>
            <person name="Morin E."/>
            <person name="Murat C."/>
            <person name="Riley R."/>
            <person name="Ohm R."/>
            <person name="Sun H."/>
            <person name="Tunlid A."/>
            <person name="Henrissat B."/>
            <person name="Grigoriev I.V."/>
            <person name="Hibbett D.S."/>
            <person name="Martin F."/>
        </authorList>
    </citation>
    <scope>NUCLEOTIDE SEQUENCE [LARGE SCALE GENOMIC DNA]</scope>
    <source>
        <strain evidence="2">Marx 270</strain>
    </source>
</reference>
<name>A0A0C3PQ15_PISTI</name>
<dbReference type="Proteomes" id="UP000054217">
    <property type="component" value="Unassembled WGS sequence"/>
</dbReference>
<accession>A0A0C3PQ15</accession>
<proteinExistence type="predicted"/>
<evidence type="ECO:0000313" key="2">
    <source>
        <dbReference type="Proteomes" id="UP000054217"/>
    </source>
</evidence>
<dbReference type="AlphaFoldDB" id="A0A0C3PQ15"/>
<organism evidence="1 2">
    <name type="scientific">Pisolithus tinctorius Marx 270</name>
    <dbReference type="NCBI Taxonomy" id="870435"/>
    <lineage>
        <taxon>Eukaryota</taxon>
        <taxon>Fungi</taxon>
        <taxon>Dikarya</taxon>
        <taxon>Basidiomycota</taxon>
        <taxon>Agaricomycotina</taxon>
        <taxon>Agaricomycetes</taxon>
        <taxon>Agaricomycetidae</taxon>
        <taxon>Boletales</taxon>
        <taxon>Sclerodermatineae</taxon>
        <taxon>Pisolithaceae</taxon>
        <taxon>Pisolithus</taxon>
    </lineage>
</organism>